<evidence type="ECO:0000313" key="2">
    <source>
        <dbReference type="EMBL" id="EQA43457.1"/>
    </source>
</evidence>
<dbReference type="OrthoDB" id="323471at2"/>
<proteinExistence type="predicted"/>
<dbReference type="EMBL" id="AHMO02000011">
    <property type="protein sequence ID" value="EQA43457.1"/>
    <property type="molecule type" value="Genomic_DNA"/>
</dbReference>
<gene>
    <name evidence="2" type="ORF">LEP1GSC050_1359</name>
</gene>
<organism evidence="2 3">
    <name type="scientific">Leptospira broomii serovar Hurstbridge str. 5399</name>
    <dbReference type="NCBI Taxonomy" id="1049789"/>
    <lineage>
        <taxon>Bacteria</taxon>
        <taxon>Pseudomonadati</taxon>
        <taxon>Spirochaetota</taxon>
        <taxon>Spirochaetia</taxon>
        <taxon>Leptospirales</taxon>
        <taxon>Leptospiraceae</taxon>
        <taxon>Leptospira</taxon>
    </lineage>
</organism>
<keyword evidence="3" id="KW-1185">Reference proteome</keyword>
<feature type="chain" id="PRO_5004574840" description="Lipoprotein" evidence="1">
    <location>
        <begin position="20"/>
        <end position="238"/>
    </location>
</feature>
<dbReference type="Proteomes" id="UP000015454">
    <property type="component" value="Unassembled WGS sequence"/>
</dbReference>
<evidence type="ECO:0008006" key="4">
    <source>
        <dbReference type="Google" id="ProtNLM"/>
    </source>
</evidence>
<evidence type="ECO:0000256" key="1">
    <source>
        <dbReference type="SAM" id="SignalP"/>
    </source>
</evidence>
<evidence type="ECO:0000313" key="3">
    <source>
        <dbReference type="Proteomes" id="UP000015454"/>
    </source>
</evidence>
<comment type="caution">
    <text evidence="2">The sequence shown here is derived from an EMBL/GenBank/DDBJ whole genome shotgun (WGS) entry which is preliminary data.</text>
</comment>
<dbReference type="AlphaFoldDB" id="T0F7H1"/>
<keyword evidence="1" id="KW-0732">Signal</keyword>
<protein>
    <recommendedName>
        <fullName evidence="4">Lipoprotein</fullName>
    </recommendedName>
</protein>
<sequence>MKLISTLCLLLVFLSNCSANTIRKKSEIKNSPIIVVLKDPFISIKIDSLRSLTEAPKGEEKNIEKIEKEKLKFGKWIKLNLNNKLFRSGMRSEPIDNPDYTVGVEIKDMGEIRGSVIAWSIFTGITTGLLVAVITGHSELGAGVFLYEVVEESLFPIIALTLLYEYTCIVTAQYIVEDAQGNIVFNETYNAFRNKPFYSKIKKEDHHLREMVVKASLDEVNSDFTKEFLEFINKPVQR</sequence>
<name>T0F7H1_9LEPT</name>
<reference evidence="2" key="1">
    <citation type="submission" date="2013-05" db="EMBL/GenBank/DDBJ databases">
        <authorList>
            <person name="Harkins D.M."/>
            <person name="Durkin A.S."/>
            <person name="Brinkac L.M."/>
            <person name="Haft D.H."/>
            <person name="Selengut J.D."/>
            <person name="Sanka R."/>
            <person name="DePew J."/>
            <person name="Purushe J."/>
            <person name="Hartskeerl R.A."/>
            <person name="Ahmed A."/>
            <person name="van der Linden H."/>
            <person name="Goris M.G.A."/>
            <person name="Vinetz J.M."/>
            <person name="Sutton G.G."/>
            <person name="Nierman W.C."/>
            <person name="Fouts D.E."/>
        </authorList>
    </citation>
    <scope>NUCLEOTIDE SEQUENCE [LARGE SCALE GENOMIC DNA]</scope>
    <source>
        <strain evidence="2">5399</strain>
    </source>
</reference>
<feature type="signal peptide" evidence="1">
    <location>
        <begin position="1"/>
        <end position="19"/>
    </location>
</feature>
<accession>T0F7H1</accession>
<dbReference type="RefSeq" id="WP_010569789.1">
    <property type="nucleotide sequence ID" value="NZ_AHMO02000011.1"/>
</dbReference>